<sequence length="222" mass="25923">MMYDMLRDPKEFWEDFYEDRSKEIPFFQIEGPDENLVHYFEQTIAPKKVLELGWGPGRNAIYMAKQGCKVDAIDISENAIEWANERALKEGVSVNFHCRSIFDIDVEPATYDFIYDCGLFHHLAPHRRLSHIEMIKKALKKDGFFGIVCFNKTGASDTSDWDIYKKGSLNGGIGYSEERLKDILNKDFIIHEFRTMRKIHQPNSIFGEDFLWTSLMTMRDDA</sequence>
<name>A0ABY9JSF8_9BACI</name>
<evidence type="ECO:0000259" key="1">
    <source>
        <dbReference type="Pfam" id="PF13649"/>
    </source>
</evidence>
<protein>
    <submittedName>
        <fullName evidence="2">Class I SAM-dependent methyltransferase</fullName>
        <ecNumber evidence="2">2.1.1.-</ecNumber>
    </submittedName>
</protein>
<feature type="domain" description="Methyltransferase" evidence="1">
    <location>
        <begin position="49"/>
        <end position="143"/>
    </location>
</feature>
<accession>A0ABY9JSF8</accession>
<dbReference type="PANTHER" id="PTHR43667:SF2">
    <property type="entry name" value="FATTY ACID C-METHYL TRANSFERASE"/>
    <property type="match status" value="1"/>
</dbReference>
<dbReference type="InterPro" id="IPR029063">
    <property type="entry name" value="SAM-dependent_MTases_sf"/>
</dbReference>
<keyword evidence="2" id="KW-0489">Methyltransferase</keyword>
<organism evidence="2 3">
    <name type="scientific">Bacillus carboniphilus</name>
    <dbReference type="NCBI Taxonomy" id="86663"/>
    <lineage>
        <taxon>Bacteria</taxon>
        <taxon>Bacillati</taxon>
        <taxon>Bacillota</taxon>
        <taxon>Bacilli</taxon>
        <taxon>Bacillales</taxon>
        <taxon>Bacillaceae</taxon>
        <taxon>Bacillus</taxon>
    </lineage>
</organism>
<evidence type="ECO:0000313" key="3">
    <source>
        <dbReference type="Proteomes" id="UP001197974"/>
    </source>
</evidence>
<keyword evidence="2" id="KW-0808">Transferase</keyword>
<dbReference type="PANTHER" id="PTHR43667">
    <property type="entry name" value="CYCLOPROPANE-FATTY-ACYL-PHOSPHOLIPID SYNTHASE"/>
    <property type="match status" value="1"/>
</dbReference>
<dbReference type="GO" id="GO:0032259">
    <property type="term" value="P:methylation"/>
    <property type="evidence" value="ECO:0007669"/>
    <property type="project" value="UniProtKB-KW"/>
</dbReference>
<proteinExistence type="predicted"/>
<keyword evidence="3" id="KW-1185">Reference proteome</keyword>
<dbReference type="EMBL" id="CP129013">
    <property type="protein sequence ID" value="WLR42340.1"/>
    <property type="molecule type" value="Genomic_DNA"/>
</dbReference>
<dbReference type="CDD" id="cd02440">
    <property type="entry name" value="AdoMet_MTases"/>
    <property type="match status" value="1"/>
</dbReference>
<dbReference type="RefSeq" id="WP_226542994.1">
    <property type="nucleotide sequence ID" value="NZ_CP129013.1"/>
</dbReference>
<reference evidence="2 3" key="1">
    <citation type="submission" date="2023-06" db="EMBL/GenBank/DDBJ databases">
        <title>Five Gram-positive bacteria isolated from mangrove sediments in Shenzhen, Guangdong, China.</title>
        <authorList>
            <person name="Yu S."/>
            <person name="Zheng W."/>
            <person name="Huang Y."/>
        </authorList>
    </citation>
    <scope>NUCLEOTIDE SEQUENCE [LARGE SCALE GENOMIC DNA]</scope>
    <source>
        <strain evidence="2 3">SaN35-3</strain>
    </source>
</reference>
<dbReference type="Pfam" id="PF13649">
    <property type="entry name" value="Methyltransf_25"/>
    <property type="match status" value="1"/>
</dbReference>
<dbReference type="SUPFAM" id="SSF53335">
    <property type="entry name" value="S-adenosyl-L-methionine-dependent methyltransferases"/>
    <property type="match status" value="1"/>
</dbReference>
<dbReference type="EC" id="2.1.1.-" evidence="2"/>
<dbReference type="Proteomes" id="UP001197974">
    <property type="component" value="Chromosome"/>
</dbReference>
<dbReference type="Gene3D" id="3.40.50.150">
    <property type="entry name" value="Vaccinia Virus protein VP39"/>
    <property type="match status" value="1"/>
</dbReference>
<dbReference type="InterPro" id="IPR041698">
    <property type="entry name" value="Methyltransf_25"/>
</dbReference>
<gene>
    <name evidence="2" type="ORF">LC087_16765</name>
</gene>
<dbReference type="GO" id="GO:0008168">
    <property type="term" value="F:methyltransferase activity"/>
    <property type="evidence" value="ECO:0007669"/>
    <property type="project" value="UniProtKB-KW"/>
</dbReference>
<evidence type="ECO:0000313" key="2">
    <source>
        <dbReference type="EMBL" id="WLR42340.1"/>
    </source>
</evidence>
<dbReference type="InterPro" id="IPR050723">
    <property type="entry name" value="CFA/CMAS"/>
</dbReference>